<gene>
    <name evidence="9" type="ORF">BOFE_05490</name>
</gene>
<dbReference type="Gene3D" id="3.40.50.300">
    <property type="entry name" value="P-loop containing nucleotide triphosphate hydrolases"/>
    <property type="match status" value="2"/>
</dbReference>
<keyword evidence="10" id="KW-1185">Reference proteome</keyword>
<evidence type="ECO:0000256" key="1">
    <source>
        <dbReference type="ARBA" id="ARBA00003618"/>
    </source>
</evidence>
<dbReference type="Proteomes" id="UP001317516">
    <property type="component" value="Chromosome"/>
</dbReference>
<keyword evidence="4" id="KW-0547">Nucleotide-binding</keyword>
<evidence type="ECO:0000256" key="7">
    <source>
        <dbReference type="ARBA" id="ARBA00023204"/>
    </source>
</evidence>
<evidence type="ECO:0000256" key="8">
    <source>
        <dbReference type="ARBA" id="ARBA00033408"/>
    </source>
</evidence>
<protein>
    <recommendedName>
        <fullName evidence="3">DNA repair protein RecN</fullName>
    </recommendedName>
    <alternativeName>
        <fullName evidence="8">Recombination protein N</fullName>
    </alternativeName>
</protein>
<name>A0ABN6URK1_9SPIR</name>
<keyword evidence="7" id="KW-0234">DNA repair</keyword>
<accession>A0ABN6URK1</accession>
<keyword evidence="5" id="KW-0227">DNA damage</keyword>
<dbReference type="PANTHER" id="PTHR11059">
    <property type="entry name" value="DNA REPAIR PROTEIN RECN"/>
    <property type="match status" value="1"/>
</dbReference>
<reference evidence="9 10" key="1">
    <citation type="submission" date="2022-11" db="EMBL/GenBank/DDBJ databases">
        <title>Genome sequence of clinical isolate of the human pathogenic Borrelia fainii.</title>
        <authorList>
            <person name="Itokawa K."/>
            <person name="Sato K."/>
            <person name="Qiu Y."/>
        </authorList>
    </citation>
    <scope>NUCLEOTIDE SEQUENCE [LARGE SCALE GENOMIC DNA]</scope>
    <source>
        <strain evidence="9 10">Qtaro</strain>
    </source>
</reference>
<dbReference type="InterPro" id="IPR004604">
    <property type="entry name" value="DNA_recomb/repair_RecN"/>
</dbReference>
<evidence type="ECO:0000256" key="5">
    <source>
        <dbReference type="ARBA" id="ARBA00022763"/>
    </source>
</evidence>
<evidence type="ECO:0000313" key="10">
    <source>
        <dbReference type="Proteomes" id="UP001317516"/>
    </source>
</evidence>
<evidence type="ECO:0000256" key="6">
    <source>
        <dbReference type="ARBA" id="ARBA00022840"/>
    </source>
</evidence>
<dbReference type="PANTHER" id="PTHR11059:SF0">
    <property type="entry name" value="DNA REPAIR PROTEIN RECN"/>
    <property type="match status" value="1"/>
</dbReference>
<evidence type="ECO:0000256" key="2">
    <source>
        <dbReference type="ARBA" id="ARBA00009441"/>
    </source>
</evidence>
<dbReference type="SUPFAM" id="SSF52540">
    <property type="entry name" value="P-loop containing nucleoside triphosphate hydrolases"/>
    <property type="match status" value="1"/>
</dbReference>
<evidence type="ECO:0000256" key="4">
    <source>
        <dbReference type="ARBA" id="ARBA00022741"/>
    </source>
</evidence>
<keyword evidence="6" id="KW-0067">ATP-binding</keyword>
<organism evidence="9 10">
    <name type="scientific">Candidatus Borrelia fainii</name>
    <dbReference type="NCBI Taxonomy" id="2518322"/>
    <lineage>
        <taxon>Bacteria</taxon>
        <taxon>Pseudomonadati</taxon>
        <taxon>Spirochaetota</taxon>
        <taxon>Spirochaetia</taxon>
        <taxon>Spirochaetales</taxon>
        <taxon>Borreliaceae</taxon>
        <taxon>Borrelia</taxon>
    </lineage>
</organism>
<proteinExistence type="inferred from homology"/>
<dbReference type="EMBL" id="AP027070">
    <property type="protein sequence ID" value="BDU63009.1"/>
    <property type="molecule type" value="Genomic_DNA"/>
</dbReference>
<evidence type="ECO:0000256" key="3">
    <source>
        <dbReference type="ARBA" id="ARBA00021315"/>
    </source>
</evidence>
<comment type="function">
    <text evidence="1">May be involved in recombinational repair of damaged DNA.</text>
</comment>
<sequence>MLALDFIIIKKVIIFESSKTLLNSYYINNKPISSTILKSIFTMLIEVHLQNQQYLILRNPSNNLKILDNYANLNSQLEKYRLVYEEYIQYLNDYDNFVSKEKLHKDSKEKCEKMVDDIDSGIGGESGKNLGKYLKKLSKNMQIFVVTHLDNIANLSNYHILVKKEYTKDRTYVHACLLLDNDRVSKVARMFSGNVNDIIFQHEKSF</sequence>
<comment type="similarity">
    <text evidence="2">Belongs to the RecN family.</text>
</comment>
<dbReference type="InterPro" id="IPR027417">
    <property type="entry name" value="P-loop_NTPase"/>
</dbReference>
<evidence type="ECO:0000313" key="9">
    <source>
        <dbReference type="EMBL" id="BDU63009.1"/>
    </source>
</evidence>